<dbReference type="EMBL" id="PUEC01000002">
    <property type="protein sequence ID" value="PWB04174.1"/>
    <property type="molecule type" value="Genomic_DNA"/>
</dbReference>
<proteinExistence type="predicted"/>
<keyword evidence="2" id="KW-1185">Reference proteome</keyword>
<protein>
    <recommendedName>
        <fullName evidence="3">DUF4842 domain-containing protein</fullName>
    </recommendedName>
</protein>
<reference evidence="2" key="1">
    <citation type="submission" date="2018-02" db="EMBL/GenBank/DDBJ databases">
        <authorList>
            <person name="Clavel T."/>
            <person name="Strowig T."/>
        </authorList>
    </citation>
    <scope>NUCLEOTIDE SEQUENCE [LARGE SCALE GENOMIC DNA]</scope>
    <source>
        <strain evidence="2">DSM 103720</strain>
    </source>
</reference>
<accession>A0A2V1IMQ0</accession>
<evidence type="ECO:0000313" key="1">
    <source>
        <dbReference type="EMBL" id="PWB04174.1"/>
    </source>
</evidence>
<comment type="caution">
    <text evidence="1">The sequence shown here is derived from an EMBL/GenBank/DDBJ whole genome shotgun (WGS) entry which is preliminary data.</text>
</comment>
<organism evidence="1 2">
    <name type="scientific">Duncaniella muris</name>
    <dbReference type="NCBI Taxonomy" id="2094150"/>
    <lineage>
        <taxon>Bacteria</taxon>
        <taxon>Pseudomonadati</taxon>
        <taxon>Bacteroidota</taxon>
        <taxon>Bacteroidia</taxon>
        <taxon>Bacteroidales</taxon>
        <taxon>Muribaculaceae</taxon>
        <taxon>Duncaniella</taxon>
    </lineage>
</organism>
<dbReference type="Proteomes" id="UP000244905">
    <property type="component" value="Unassembled WGS sequence"/>
</dbReference>
<name>A0A2V1IMQ0_9BACT</name>
<dbReference type="AlphaFoldDB" id="A0A2V1IMQ0"/>
<sequence length="721" mass="81852">MLALSALAFGSCADTAPEIPQEELYLRGFIRQFGVPDLERSWSMAKPIKATVNLRSKTDGIARIYTDSPNTPGCQMLAAVEVASGRGTACFDADIRSNHVYVRVENRDGQVELSGFMPVSKGAVSITDSRSSRSGNCPVTKKAVELEVDRINDKCLEFLTGFLSENPDNYRLSWDALEKGDDEIARKLSQEYILSNKQKENVPNLYRLENFDYSQRCPEFSIDDIKPIIHQYTTPDGEVKPGLFAEYSDHGNEISNLQKYYHELKTLDPDVELTVKEDGPVVFDLMWRALTENAYWGYYYYDEEDAKTIRTDPWGFYNRVPKFIVLDYEGNAGNRLQGDNSLMEMRLCKNWEHHSSVYYTDPEDDSPNHTLNETWEKMDWNACRTTYNEGKKLRGCKIRSVSMKLVYFGKDGNGEATYDFPAGTRIGFIYGSSGRSEKFYLSDAILSQAIHRPSTTYSGSGQVSDEIKKSSDWFPTSAKFSFNGENYVGFEDGGLDCDLNDFMFRVHNTWPPETDITPDDLPRPDSKEWIIACEDLGSFDDYDFNDVVLKVAFVPKATEGGRNKVRITPVACGGQLNSYVYFQDHVLGEIHSLLGCPGGIPAGVGNGTPDIDHSKVRSLEFEVDDDWLLSERYETDFTVSTTWMNGEEIRGEWIKKIQDGINGEHLKAPQILLLPTEWSWPVERCGILDAYPDFIKWIGNIENYDWVDNKPYPGNIYTRID</sequence>
<evidence type="ECO:0008006" key="3">
    <source>
        <dbReference type="Google" id="ProtNLM"/>
    </source>
</evidence>
<gene>
    <name evidence="1" type="ORF">C5O23_01045</name>
</gene>
<evidence type="ECO:0000313" key="2">
    <source>
        <dbReference type="Proteomes" id="UP000244905"/>
    </source>
</evidence>